<dbReference type="OrthoDB" id="9794575at2"/>
<keyword evidence="1" id="KW-0808">Transferase</keyword>
<accession>A0A3S9MYL2</accession>
<dbReference type="Gene3D" id="3.40.50.2000">
    <property type="entry name" value="Glycogen Phosphorylase B"/>
    <property type="match status" value="2"/>
</dbReference>
<dbReference type="RefSeq" id="WP_126447482.1">
    <property type="nucleotide sequence ID" value="NZ_CP034549.1"/>
</dbReference>
<dbReference type="KEGG" id="noj:EJ995_08320"/>
<reference evidence="1 2" key="1">
    <citation type="submission" date="2018-12" db="EMBL/GenBank/DDBJ databases">
        <title>Complete genome of Nonlabens sp. MJ115.</title>
        <authorList>
            <person name="Choi H.S."/>
            <person name="Jung J."/>
        </authorList>
    </citation>
    <scope>NUCLEOTIDE SEQUENCE [LARGE SCALE GENOMIC DNA]</scope>
    <source>
        <strain evidence="1 2">MJ115</strain>
    </source>
</reference>
<name>A0A3S9MYL2_9FLAO</name>
<proteinExistence type="predicted"/>
<keyword evidence="2" id="KW-1185">Reference proteome</keyword>
<evidence type="ECO:0000313" key="1">
    <source>
        <dbReference type="EMBL" id="AZQ44239.1"/>
    </source>
</evidence>
<dbReference type="EMBL" id="CP034549">
    <property type="protein sequence ID" value="AZQ44239.1"/>
    <property type="molecule type" value="Genomic_DNA"/>
</dbReference>
<evidence type="ECO:0000313" key="2">
    <source>
        <dbReference type="Proteomes" id="UP000279600"/>
    </source>
</evidence>
<dbReference type="Proteomes" id="UP000279600">
    <property type="component" value="Chromosome"/>
</dbReference>
<dbReference type="GO" id="GO:0016740">
    <property type="term" value="F:transferase activity"/>
    <property type="evidence" value="ECO:0007669"/>
    <property type="project" value="UniProtKB-KW"/>
</dbReference>
<protein>
    <submittedName>
        <fullName evidence="1">Glycosyl transferase family 1</fullName>
    </submittedName>
</protein>
<dbReference type="SUPFAM" id="SSF53756">
    <property type="entry name" value="UDP-Glycosyltransferase/glycogen phosphorylase"/>
    <property type="match status" value="1"/>
</dbReference>
<organism evidence="1 2">
    <name type="scientific">Nonlabens ponticola</name>
    <dbReference type="NCBI Taxonomy" id="2496866"/>
    <lineage>
        <taxon>Bacteria</taxon>
        <taxon>Pseudomonadati</taxon>
        <taxon>Bacteroidota</taxon>
        <taxon>Flavobacteriia</taxon>
        <taxon>Flavobacteriales</taxon>
        <taxon>Flavobacteriaceae</taxon>
        <taxon>Nonlabens</taxon>
    </lineage>
</organism>
<dbReference type="AlphaFoldDB" id="A0A3S9MYL2"/>
<gene>
    <name evidence="1" type="ORF">EJ995_08320</name>
</gene>
<sequence length="427" mass="48550">MQSSIYIVCYYWPPAGGPGVQRWLTMSHYLVESNYHVTVVIPENADYPVTDASLTNDINPKITIKKIAIKEPTRWIKKILGGKTAQLQKGILNKKPGLLERALLWVRGNYFIPDARKSWADRVVQELENDSAFAKAKTLITTGPPHSVHLVGLKLKKRFTKNIEWIADFRDPWTTIGYHDKLRLSLNAQEKHLKLEKQVLDSADKLLVTSPTTRAEFEAKTKTAITVITNGFNIEPNNTSQPAGKFTLSHIGTLLADRNPIHLWITLAELIEIREDFAADFKLQLAGNVGDDIINSLKECQLLNYTNLKGYLSHQEAVNAMYNSQALLLIEIDSADTQAIIPGKLFEYIASRRPVIAIGPEQSDIIQILYESNAGTYFKYRDPHLSRHILELYQAYKKNELLGNHQEINNYHRSNLTDQLIKIIQKR</sequence>